<gene>
    <name evidence="1" type="ordered locus">Y11_37921</name>
</gene>
<accession>A0A0H3NVX5</accession>
<reference evidence="1 2" key="1">
    <citation type="journal article" date="2011" name="J. Bacteriol.">
        <title>Complete genome sequence of Yersinia enterocolitica subsp. palearctica serogroup O:3.</title>
        <authorList>
            <person name="Batzilla J."/>
            <person name="Hoper D."/>
            <person name="Antonenka U."/>
            <person name="Heesemann J."/>
            <person name="Rakin A."/>
        </authorList>
    </citation>
    <scope>NUCLEOTIDE SEQUENCE [LARGE SCALE GENOMIC DNA]</scope>
    <source>
        <strain evidence="2">DSM 13030 / CIP 106945 / Y11</strain>
    </source>
</reference>
<evidence type="ECO:0000313" key="1">
    <source>
        <dbReference type="EMBL" id="CBY28738.1"/>
    </source>
</evidence>
<dbReference type="EMBL" id="FR729477">
    <property type="protein sequence ID" value="CBY28738.1"/>
    <property type="molecule type" value="Genomic_DNA"/>
</dbReference>
<dbReference type="AlphaFoldDB" id="A0A0H3NVX5"/>
<sequence length="45" mass="5206">MGRHYDYSQIFSLPFMGDKWFIEPWDVQWLGDVAAFYFATGVGVG</sequence>
<proteinExistence type="predicted"/>
<dbReference type="HOGENOM" id="CLU_212284_0_0_6"/>
<name>A0A0H3NVX5_YERE1</name>
<organism evidence="1 2">
    <name type="scientific">Yersinia enterocolitica subsp. palearctica serotype O:3 (strain DSM 13030 / CIP 106945 / Y11)</name>
    <dbReference type="NCBI Taxonomy" id="930944"/>
    <lineage>
        <taxon>Bacteria</taxon>
        <taxon>Pseudomonadati</taxon>
        <taxon>Pseudomonadota</taxon>
        <taxon>Gammaproteobacteria</taxon>
        <taxon>Enterobacterales</taxon>
        <taxon>Yersiniaceae</taxon>
        <taxon>Yersinia</taxon>
    </lineage>
</organism>
<dbReference type="Proteomes" id="UP000008084">
    <property type="component" value="Chromosome"/>
</dbReference>
<evidence type="ECO:0000313" key="2">
    <source>
        <dbReference type="Proteomes" id="UP000008084"/>
    </source>
</evidence>
<dbReference type="PATRIC" id="fig|930944.6.peg.3773"/>
<protein>
    <submittedName>
        <fullName evidence="1">Uncharacterized protein</fullName>
    </submittedName>
</protein>
<dbReference type="KEGG" id="yey:Y11_37921"/>